<dbReference type="AlphaFoldDB" id="A0A5C8KC53"/>
<dbReference type="EMBL" id="VRTY01000012">
    <property type="protein sequence ID" value="TXK50535.1"/>
    <property type="molecule type" value="Genomic_DNA"/>
</dbReference>
<feature type="transmembrane region" description="Helical" evidence="1">
    <location>
        <begin position="193"/>
        <end position="213"/>
    </location>
</feature>
<keyword evidence="1" id="KW-1133">Transmembrane helix</keyword>
<feature type="transmembrane region" description="Helical" evidence="1">
    <location>
        <begin position="104"/>
        <end position="125"/>
    </location>
</feature>
<protein>
    <submittedName>
        <fullName evidence="2">Uncharacterized protein</fullName>
    </submittedName>
</protein>
<keyword evidence="1" id="KW-0472">Membrane</keyword>
<comment type="caution">
    <text evidence="2">The sequence shown here is derived from an EMBL/GenBank/DDBJ whole genome shotgun (WGS) entry which is preliminary data.</text>
</comment>
<feature type="transmembrane region" description="Helical" evidence="1">
    <location>
        <begin position="131"/>
        <end position="147"/>
    </location>
</feature>
<feature type="transmembrane region" description="Helical" evidence="1">
    <location>
        <begin position="282"/>
        <end position="303"/>
    </location>
</feature>
<evidence type="ECO:0000313" key="3">
    <source>
        <dbReference type="Proteomes" id="UP000321926"/>
    </source>
</evidence>
<evidence type="ECO:0000313" key="2">
    <source>
        <dbReference type="EMBL" id="TXK50535.1"/>
    </source>
</evidence>
<keyword evidence="1" id="KW-0812">Transmembrane</keyword>
<feature type="transmembrane region" description="Helical" evidence="1">
    <location>
        <begin position="249"/>
        <end position="270"/>
    </location>
</feature>
<proteinExistence type="predicted"/>
<feature type="transmembrane region" description="Helical" evidence="1">
    <location>
        <begin position="167"/>
        <end position="187"/>
    </location>
</feature>
<reference evidence="2 3" key="1">
    <citation type="submission" date="2019-08" db="EMBL/GenBank/DDBJ databases">
        <authorList>
            <person name="Shi S."/>
        </authorList>
    </citation>
    <scope>NUCLEOTIDE SEQUENCE [LARGE SCALE GENOMIC DNA]</scope>
    <source>
        <strain evidence="2 3">GY10130</strain>
    </source>
</reference>
<feature type="transmembrane region" description="Helical" evidence="1">
    <location>
        <begin position="351"/>
        <end position="372"/>
    </location>
</feature>
<dbReference type="Proteomes" id="UP000321926">
    <property type="component" value="Unassembled WGS sequence"/>
</dbReference>
<feature type="transmembrane region" description="Helical" evidence="1">
    <location>
        <begin position="393"/>
        <end position="411"/>
    </location>
</feature>
<dbReference type="OrthoDB" id="942886at2"/>
<feature type="transmembrane region" description="Helical" evidence="1">
    <location>
        <begin position="60"/>
        <end position="83"/>
    </location>
</feature>
<evidence type="ECO:0000256" key="1">
    <source>
        <dbReference type="SAM" id="Phobius"/>
    </source>
</evidence>
<feature type="transmembrane region" description="Helical" evidence="1">
    <location>
        <begin position="417"/>
        <end position="434"/>
    </location>
</feature>
<keyword evidence="3" id="KW-1185">Reference proteome</keyword>
<accession>A0A5C8KC53</accession>
<feature type="transmembrane region" description="Helical" evidence="1">
    <location>
        <begin position="25"/>
        <end position="45"/>
    </location>
</feature>
<dbReference type="RefSeq" id="WP_147920661.1">
    <property type="nucleotide sequence ID" value="NZ_VRTY01000012.1"/>
</dbReference>
<sequence>MDLIIYSCQARLTSYFRQKRTQRTLLLAVGVVLAGFYSWLFTFLLQKAHEGGINPSVDKVLSYANLALLAITIMRSFFPAYIPKADFISRIFPVNAWQRFWTELVVELVSPFYFVLLNFLIILFLMSPDYTLTHFLQSILVFFTAHITRRSLQLFIERKIKWLSRHFASSAVMAGAFVALQVKAPMFEPASSAIMLVVHLAAVAAFLASNYLLEQAAFEPKRKVVNYSHNARRSLGWRLFNNHKMARQLLLFGLGFKILMLGVDAIVFMAKGVHMFDKNPSFWLFAGPLVIYTYVFNNVWGFYKNLWLTTERTTSDYKAFLKISLLPLRLPLLLDAALVVAYVVFFNQEKSTFILLMYLASVLVLTPIGIIASFTSPKTVKGGILSFSAKTSYLYSMLAVVLIGLLFLPLLHPLLYLIYPIVIGMSLFAMVAVMREYPAYKYRLFETLYKTEA</sequence>
<gene>
    <name evidence="2" type="ORF">FVR03_04965</name>
</gene>
<feature type="transmembrane region" description="Helical" evidence="1">
    <location>
        <begin position="323"/>
        <end position="345"/>
    </location>
</feature>
<name>A0A5C8KC53_9BACT</name>
<organism evidence="2 3">
    <name type="scientific">Pontibacter qinzhouensis</name>
    <dbReference type="NCBI Taxonomy" id="2603253"/>
    <lineage>
        <taxon>Bacteria</taxon>
        <taxon>Pseudomonadati</taxon>
        <taxon>Bacteroidota</taxon>
        <taxon>Cytophagia</taxon>
        <taxon>Cytophagales</taxon>
        <taxon>Hymenobacteraceae</taxon>
        <taxon>Pontibacter</taxon>
    </lineage>
</organism>